<dbReference type="GO" id="GO:0010087">
    <property type="term" value="P:phloem or xylem histogenesis"/>
    <property type="evidence" value="ECO:0007669"/>
    <property type="project" value="TreeGrafter"/>
</dbReference>
<dbReference type="GO" id="GO:0009734">
    <property type="term" value="P:auxin-activated signaling pathway"/>
    <property type="evidence" value="ECO:0007669"/>
    <property type="project" value="TreeGrafter"/>
</dbReference>
<dbReference type="GO" id="GO:0010305">
    <property type="term" value="P:leaf vascular tissue pattern formation"/>
    <property type="evidence" value="ECO:0007669"/>
    <property type="project" value="TreeGrafter"/>
</dbReference>
<dbReference type="Pfam" id="PF05703">
    <property type="entry name" value="Auxin_canalis"/>
    <property type="match status" value="1"/>
</dbReference>
<accession>A0A0B0Q1X1</accession>
<reference evidence="2" key="1">
    <citation type="submission" date="2014-09" db="EMBL/GenBank/DDBJ databases">
        <authorList>
            <person name="Mudge J."/>
            <person name="Ramaraj T."/>
            <person name="Lindquist I.E."/>
            <person name="Bharti A.K."/>
            <person name="Sundararajan A."/>
            <person name="Cameron C.T."/>
            <person name="Woodward J.E."/>
            <person name="May G.D."/>
            <person name="Brubaker C."/>
            <person name="Broadhvest J."/>
            <person name="Wilkins T.A."/>
        </authorList>
    </citation>
    <scope>NUCLEOTIDE SEQUENCE</scope>
    <source>
        <strain evidence="2">cv. AKA8401</strain>
    </source>
</reference>
<dbReference type="EMBL" id="KN452297">
    <property type="protein sequence ID" value="KHG29826.1"/>
    <property type="molecule type" value="Genomic_DNA"/>
</dbReference>
<gene>
    <name evidence="1" type="ORF">F383_07578</name>
</gene>
<dbReference type="InterPro" id="IPR008546">
    <property type="entry name" value="VAN3-bd-like_auxin_canal"/>
</dbReference>
<dbReference type="AlphaFoldDB" id="A0A0B0Q1X1"/>
<organism evidence="1 2">
    <name type="scientific">Gossypium arboreum</name>
    <name type="common">Tree cotton</name>
    <name type="synonym">Gossypium nanking</name>
    <dbReference type="NCBI Taxonomy" id="29729"/>
    <lineage>
        <taxon>Eukaryota</taxon>
        <taxon>Viridiplantae</taxon>
        <taxon>Streptophyta</taxon>
        <taxon>Embryophyta</taxon>
        <taxon>Tracheophyta</taxon>
        <taxon>Spermatophyta</taxon>
        <taxon>Magnoliopsida</taxon>
        <taxon>eudicotyledons</taxon>
        <taxon>Gunneridae</taxon>
        <taxon>Pentapetalae</taxon>
        <taxon>rosids</taxon>
        <taxon>malvids</taxon>
        <taxon>Malvales</taxon>
        <taxon>Malvaceae</taxon>
        <taxon>Malvoideae</taxon>
        <taxon>Gossypium</taxon>
    </lineage>
</organism>
<evidence type="ECO:0000313" key="1">
    <source>
        <dbReference type="EMBL" id="KHG29826.1"/>
    </source>
</evidence>
<dbReference type="OMA" id="QSHKHNG"/>
<protein>
    <submittedName>
        <fullName evidence="1">Uncharacterized protein</fullName>
    </submittedName>
</protein>
<proteinExistence type="predicted"/>
<keyword evidence="2" id="KW-1185">Reference proteome</keyword>
<name>A0A0B0Q1X1_GOSAR</name>
<dbReference type="KEGG" id="gab:108451921"/>
<evidence type="ECO:0000313" key="2">
    <source>
        <dbReference type="Proteomes" id="UP000032142"/>
    </source>
</evidence>
<dbReference type="PANTHER" id="PTHR31351:SF4">
    <property type="entry name" value="AUXIN CANALIZATION PROTEIN (DUF828)"/>
    <property type="match status" value="1"/>
</dbReference>
<dbReference type="InterPro" id="IPR013666">
    <property type="entry name" value="PH_pln"/>
</dbReference>
<dbReference type="Pfam" id="PF08458">
    <property type="entry name" value="PH_2"/>
    <property type="match status" value="1"/>
</dbReference>
<dbReference type="PANTHER" id="PTHR31351">
    <property type="entry name" value="EXPRESSED PROTEIN"/>
    <property type="match status" value="1"/>
</dbReference>
<dbReference type="OrthoDB" id="1918928at2759"/>
<dbReference type="InterPro" id="IPR040269">
    <property type="entry name" value="VAB"/>
</dbReference>
<dbReference type="Proteomes" id="UP000032142">
    <property type="component" value="Unassembled WGS sequence"/>
</dbReference>
<sequence>MEKPVVEQWMPKAMTVPFRPREIVREPMEFLSRSWSVSALEVSRALSSSSSTQPVSSQQTCLKGSSSGNGVIKEDISGEIEDIGLVSSNPFTFASSETSQMVMERIMSQSQQEVSPRTSGRPSHSSEPLTGAQSCGSLTDSPPISPSEIDDVKQFCRAGNSVNTQFRTTSAVPATVAVPPTTSVAVGGGKTVGRWLKDRKEKKKEETRAHNAQLHAAISVAGVAAAVAAIVAGTAASSGARKDEQMAKTERAVASAATLVAAQCVEAAEAIGAEREHLASVISSAVNVRTAEDIMTLNAGAATALRGAAILKARALREVWNIAAVIPMEKSGGNGSNGSNNGGFSGELPPEENFLGICNRELLDKGCELLKRTRKGDLHWKIVSVYINRMNQVMLKMKSRHVAGTITKKKKNVVIEVIKDMPAWPGRHLLEGGENRRYFGLKTAMRGVVEFECKNQREHDVWTLGVLRLLSVAAEKNNRYRI</sequence>